<dbReference type="InterPro" id="IPR032710">
    <property type="entry name" value="NTF2-like_dom_sf"/>
</dbReference>
<dbReference type="SUPFAM" id="SSF103642">
    <property type="entry name" value="Sec-C motif"/>
    <property type="match status" value="1"/>
</dbReference>
<dbReference type="AlphaFoldDB" id="A0A3S0VAR6"/>
<organism evidence="2 3">
    <name type="scientific">Legionella septentrionalis</name>
    <dbReference type="NCBI Taxonomy" id="2498109"/>
    <lineage>
        <taxon>Bacteria</taxon>
        <taxon>Pseudomonadati</taxon>
        <taxon>Pseudomonadota</taxon>
        <taxon>Gammaproteobacteria</taxon>
        <taxon>Legionellales</taxon>
        <taxon>Legionellaceae</taxon>
        <taxon>Legionella</taxon>
    </lineage>
</organism>
<dbReference type="EMBL" id="RZGR01000013">
    <property type="protein sequence ID" value="RUQ88349.1"/>
    <property type="molecule type" value="Genomic_DNA"/>
</dbReference>
<proteinExistence type="predicted"/>
<dbReference type="Pfam" id="PF17775">
    <property type="entry name" value="YchJ_M-like"/>
    <property type="match status" value="1"/>
</dbReference>
<dbReference type="RefSeq" id="WP_127111237.1">
    <property type="nucleotide sequence ID" value="NZ_RZGR01000013.1"/>
</dbReference>
<accession>A0A3S0VAR6</accession>
<dbReference type="InterPro" id="IPR004027">
    <property type="entry name" value="SEC_C_motif"/>
</dbReference>
<evidence type="ECO:0000313" key="3">
    <source>
        <dbReference type="Proteomes" id="UP000288012"/>
    </source>
</evidence>
<dbReference type="Gene3D" id="3.10.450.50">
    <property type="match status" value="1"/>
</dbReference>
<keyword evidence="3" id="KW-1185">Reference proteome</keyword>
<dbReference type="PANTHER" id="PTHR33747">
    <property type="entry name" value="UPF0225 PROTEIN SCO1677"/>
    <property type="match status" value="1"/>
</dbReference>
<protein>
    <submittedName>
        <fullName evidence="2">YchJ family protein</fullName>
    </submittedName>
</protein>
<reference evidence="2 3" key="1">
    <citation type="submission" date="2018-12" db="EMBL/GenBank/DDBJ databases">
        <title>Legionella sp,whole genome shotgun sequence.</title>
        <authorList>
            <person name="Wu H."/>
        </authorList>
    </citation>
    <scope>NUCLEOTIDE SEQUENCE [LARGE SCALE GENOMIC DNA]</scope>
    <source>
        <strain evidence="3">km714</strain>
    </source>
</reference>
<name>A0A3S0VAR6_9GAMM</name>
<evidence type="ECO:0000259" key="1">
    <source>
        <dbReference type="Pfam" id="PF17775"/>
    </source>
</evidence>
<dbReference type="Proteomes" id="UP000288012">
    <property type="component" value="Unassembled WGS sequence"/>
</dbReference>
<evidence type="ECO:0000313" key="2">
    <source>
        <dbReference type="EMBL" id="RUQ88349.1"/>
    </source>
</evidence>
<comment type="caution">
    <text evidence="2">The sequence shown here is derived from an EMBL/GenBank/DDBJ whole genome shotgun (WGS) entry which is preliminary data.</text>
</comment>
<dbReference type="Pfam" id="PF02810">
    <property type="entry name" value="SEC-C"/>
    <property type="match status" value="2"/>
</dbReference>
<dbReference type="SUPFAM" id="SSF54427">
    <property type="entry name" value="NTF2-like"/>
    <property type="match status" value="1"/>
</dbReference>
<dbReference type="PANTHER" id="PTHR33747:SF1">
    <property type="entry name" value="ADENYLATE CYCLASE-ASSOCIATED CAP C-TERMINAL DOMAIN-CONTAINING PROTEIN"/>
    <property type="match status" value="1"/>
</dbReference>
<gene>
    <name evidence="2" type="ORF">EKM59_05630</name>
</gene>
<feature type="domain" description="YchJ-like middle NTF2-like" evidence="1">
    <location>
        <begin position="28"/>
        <end position="125"/>
    </location>
</feature>
<dbReference type="InterPro" id="IPR048469">
    <property type="entry name" value="YchJ-like_M"/>
</dbReference>
<sequence>MQLCPCGSNKIYSVCCGLYLDGKFIPETPEQLMRSRYTAYSLANIDYIKKTMCGKALVGFNPLAAEHWAKKILWIGLQVMNTRQETPEKGYVEFIATFLEEDKLDSIHEISEFHRLEGRWFYVDGMAPNVSSAPSKQKIMRNHSCPCGSQKKFKNCHGNAGRC</sequence>
<dbReference type="NCBIfam" id="NF002486">
    <property type="entry name" value="PRK01752.1"/>
    <property type="match status" value="1"/>
</dbReference>